<dbReference type="InterPro" id="IPR036291">
    <property type="entry name" value="NAD(P)-bd_dom_sf"/>
</dbReference>
<dbReference type="CDD" id="cd12164">
    <property type="entry name" value="GDH_like_2"/>
    <property type="match status" value="1"/>
</dbReference>
<sequence length="309" mass="34505">MSIMIITQRKEIAPWVKALQERRPALEIRVYPDGGNYDDVTFALAWNHPLGAFREFRNLKCIASMGAGVDHIMKDPDLPEDAVITKVTDENLTNDMAAFTLGLVLQHVRGLSEYEAQQRQHIWRRKAYKRAEDVTVGVMGMGVLGAHVARVLRQTGFRVNGWATAAKPMEGIKVYAGEGELSAFLAQSDILICLLPLTKETAGILNRGTFGKLPKGAYVINVARGEHLVDEDLLYMLDAGHLSGASLDVFREEPLPAGHPFWRHPRIHITPHIASVTDPETVVPQILDNYDRLQRNEPLINVVSRQKGY</sequence>
<dbReference type="Proteomes" id="UP001500552">
    <property type="component" value="Unassembled WGS sequence"/>
</dbReference>
<gene>
    <name evidence="4" type="ORF">GCM10023188_31790</name>
</gene>
<dbReference type="Gene3D" id="3.40.50.720">
    <property type="entry name" value="NAD(P)-binding Rossmann-like Domain"/>
    <property type="match status" value="2"/>
</dbReference>
<evidence type="ECO:0000313" key="4">
    <source>
        <dbReference type="EMBL" id="GAA4437510.1"/>
    </source>
</evidence>
<keyword evidence="2" id="KW-0520">NAD</keyword>
<keyword evidence="5" id="KW-1185">Reference proteome</keyword>
<dbReference type="InterPro" id="IPR006140">
    <property type="entry name" value="D-isomer_DH_NAD-bd"/>
</dbReference>
<evidence type="ECO:0000313" key="5">
    <source>
        <dbReference type="Proteomes" id="UP001500552"/>
    </source>
</evidence>
<dbReference type="PANTHER" id="PTHR43333:SF1">
    <property type="entry name" value="D-ISOMER SPECIFIC 2-HYDROXYACID DEHYDROGENASE NAD-BINDING DOMAIN-CONTAINING PROTEIN"/>
    <property type="match status" value="1"/>
</dbReference>
<evidence type="ECO:0000256" key="2">
    <source>
        <dbReference type="ARBA" id="ARBA00023027"/>
    </source>
</evidence>
<dbReference type="PANTHER" id="PTHR43333">
    <property type="entry name" value="2-HACID_DH_C DOMAIN-CONTAINING PROTEIN"/>
    <property type="match status" value="1"/>
</dbReference>
<name>A0ABP8LUU8_9BACT</name>
<dbReference type="SUPFAM" id="SSF52283">
    <property type="entry name" value="Formate/glycerate dehydrogenase catalytic domain-like"/>
    <property type="match status" value="1"/>
</dbReference>
<protein>
    <submittedName>
        <fullName evidence="4">Glyoxylate/hydroxypyruvate reductase A</fullName>
    </submittedName>
</protein>
<proteinExistence type="predicted"/>
<accession>A0ABP8LUU8</accession>
<reference evidence="5" key="1">
    <citation type="journal article" date="2019" name="Int. J. Syst. Evol. Microbiol.">
        <title>The Global Catalogue of Microorganisms (GCM) 10K type strain sequencing project: providing services to taxonomists for standard genome sequencing and annotation.</title>
        <authorList>
            <consortium name="The Broad Institute Genomics Platform"/>
            <consortium name="The Broad Institute Genome Sequencing Center for Infectious Disease"/>
            <person name="Wu L."/>
            <person name="Ma J."/>
        </authorList>
    </citation>
    <scope>NUCLEOTIDE SEQUENCE [LARGE SCALE GENOMIC DNA]</scope>
    <source>
        <strain evidence="5">JCM 17926</strain>
    </source>
</reference>
<feature type="domain" description="D-isomer specific 2-hydroxyacid dehydrogenase NAD-binding" evidence="3">
    <location>
        <begin position="101"/>
        <end position="274"/>
    </location>
</feature>
<evidence type="ECO:0000259" key="3">
    <source>
        <dbReference type="Pfam" id="PF02826"/>
    </source>
</evidence>
<dbReference type="InterPro" id="IPR029753">
    <property type="entry name" value="D-isomer_DH_CS"/>
</dbReference>
<dbReference type="EMBL" id="BAABHC010000016">
    <property type="protein sequence ID" value="GAA4437510.1"/>
    <property type="molecule type" value="Genomic_DNA"/>
</dbReference>
<dbReference type="SUPFAM" id="SSF51735">
    <property type="entry name" value="NAD(P)-binding Rossmann-fold domains"/>
    <property type="match status" value="1"/>
</dbReference>
<evidence type="ECO:0000256" key="1">
    <source>
        <dbReference type="ARBA" id="ARBA00023002"/>
    </source>
</evidence>
<comment type="caution">
    <text evidence="4">The sequence shown here is derived from an EMBL/GenBank/DDBJ whole genome shotgun (WGS) entry which is preliminary data.</text>
</comment>
<dbReference type="Pfam" id="PF02826">
    <property type="entry name" value="2-Hacid_dh_C"/>
    <property type="match status" value="1"/>
</dbReference>
<organism evidence="4 5">
    <name type="scientific">Pontibacter saemangeumensis</name>
    <dbReference type="NCBI Taxonomy" id="1084525"/>
    <lineage>
        <taxon>Bacteria</taxon>
        <taxon>Pseudomonadati</taxon>
        <taxon>Bacteroidota</taxon>
        <taxon>Cytophagia</taxon>
        <taxon>Cytophagales</taxon>
        <taxon>Hymenobacteraceae</taxon>
        <taxon>Pontibacter</taxon>
    </lineage>
</organism>
<dbReference type="PROSITE" id="PS00671">
    <property type="entry name" value="D_2_HYDROXYACID_DH_3"/>
    <property type="match status" value="1"/>
</dbReference>
<keyword evidence="1" id="KW-0560">Oxidoreductase</keyword>